<dbReference type="Pfam" id="PF07690">
    <property type="entry name" value="MFS_1"/>
    <property type="match status" value="1"/>
</dbReference>
<dbReference type="EMBL" id="LCWF01000121">
    <property type="protein sequence ID" value="KKY18450.1"/>
    <property type="molecule type" value="Genomic_DNA"/>
</dbReference>
<dbReference type="CDD" id="cd17323">
    <property type="entry name" value="MFS_Tpo1_MDR_like"/>
    <property type="match status" value="1"/>
</dbReference>
<dbReference type="GO" id="GO:0005886">
    <property type="term" value="C:plasma membrane"/>
    <property type="evidence" value="ECO:0007669"/>
    <property type="project" value="TreeGrafter"/>
</dbReference>
<proteinExistence type="predicted"/>
<feature type="transmembrane region" description="Helical" evidence="5">
    <location>
        <begin position="574"/>
        <end position="592"/>
    </location>
</feature>
<feature type="transmembrane region" description="Helical" evidence="5">
    <location>
        <begin position="163"/>
        <end position="182"/>
    </location>
</feature>
<dbReference type="PROSITE" id="PS50850">
    <property type="entry name" value="MFS"/>
    <property type="match status" value="1"/>
</dbReference>
<dbReference type="Proteomes" id="UP000053317">
    <property type="component" value="Unassembled WGS sequence"/>
</dbReference>
<dbReference type="InterPro" id="IPR020846">
    <property type="entry name" value="MFS_dom"/>
</dbReference>
<feature type="transmembrane region" description="Helical" evidence="5">
    <location>
        <begin position="502"/>
        <end position="529"/>
    </location>
</feature>
<feature type="transmembrane region" description="Helical" evidence="5">
    <location>
        <begin position="256"/>
        <end position="277"/>
    </location>
</feature>
<comment type="subcellular location">
    <subcellularLocation>
        <location evidence="1">Membrane</location>
        <topology evidence="1">Multi-pass membrane protein</topology>
    </subcellularLocation>
</comment>
<organism evidence="7 8">
    <name type="scientific">Phaeomoniella chlamydospora</name>
    <name type="common">Phaeoacremonium chlamydosporum</name>
    <dbReference type="NCBI Taxonomy" id="158046"/>
    <lineage>
        <taxon>Eukaryota</taxon>
        <taxon>Fungi</taxon>
        <taxon>Dikarya</taxon>
        <taxon>Ascomycota</taxon>
        <taxon>Pezizomycotina</taxon>
        <taxon>Eurotiomycetes</taxon>
        <taxon>Chaetothyriomycetidae</taxon>
        <taxon>Phaeomoniellales</taxon>
        <taxon>Phaeomoniellaceae</taxon>
        <taxon>Phaeomoniella</taxon>
    </lineage>
</organism>
<evidence type="ECO:0000256" key="4">
    <source>
        <dbReference type="ARBA" id="ARBA00023136"/>
    </source>
</evidence>
<evidence type="ECO:0000256" key="5">
    <source>
        <dbReference type="SAM" id="Phobius"/>
    </source>
</evidence>
<feature type="transmembrane region" description="Helical" evidence="5">
    <location>
        <begin position="477"/>
        <end position="496"/>
    </location>
</feature>
<gene>
    <name evidence="7" type="ORF">UCRPC4_g04919</name>
</gene>
<evidence type="ECO:0000313" key="7">
    <source>
        <dbReference type="EMBL" id="KKY18450.1"/>
    </source>
</evidence>
<evidence type="ECO:0000313" key="8">
    <source>
        <dbReference type="Proteomes" id="UP000053317"/>
    </source>
</evidence>
<feature type="transmembrane region" description="Helical" evidence="5">
    <location>
        <begin position="437"/>
        <end position="456"/>
    </location>
</feature>
<dbReference type="SUPFAM" id="SSF103473">
    <property type="entry name" value="MFS general substrate transporter"/>
    <property type="match status" value="1"/>
</dbReference>
<dbReference type="GO" id="GO:1990961">
    <property type="term" value="P:xenobiotic detoxification by transmembrane export across the plasma membrane"/>
    <property type="evidence" value="ECO:0007669"/>
    <property type="project" value="TreeGrafter"/>
</dbReference>
<reference evidence="7 8" key="2">
    <citation type="submission" date="2015-05" db="EMBL/GenBank/DDBJ databases">
        <authorList>
            <person name="Morales-Cruz A."/>
            <person name="Amrine K.C."/>
            <person name="Cantu D."/>
        </authorList>
    </citation>
    <scope>NUCLEOTIDE SEQUENCE [LARGE SCALE GENOMIC DNA]</scope>
    <source>
        <strain evidence="7">UCRPC4</strain>
    </source>
</reference>
<feature type="transmembrane region" description="Helical" evidence="5">
    <location>
        <begin position="398"/>
        <end position="417"/>
    </location>
</feature>
<dbReference type="GO" id="GO:0015244">
    <property type="term" value="F:fluconazole transmembrane transporter activity"/>
    <property type="evidence" value="ECO:0007669"/>
    <property type="project" value="TreeGrafter"/>
</dbReference>
<dbReference type="PANTHER" id="PTHR23502">
    <property type="entry name" value="MAJOR FACILITATOR SUPERFAMILY"/>
    <property type="match status" value="1"/>
</dbReference>
<protein>
    <submittedName>
        <fullName evidence="7">Putative major facilitator superfamily transporter</fullName>
    </submittedName>
</protein>
<feature type="transmembrane region" description="Helical" evidence="5">
    <location>
        <begin position="289"/>
        <end position="312"/>
    </location>
</feature>
<keyword evidence="4 5" id="KW-0472">Membrane</keyword>
<dbReference type="AlphaFoldDB" id="A0A0G2GNQ6"/>
<feature type="domain" description="Major facilitator superfamily (MFS) profile" evidence="6">
    <location>
        <begin position="164"/>
        <end position="605"/>
    </location>
</feature>
<keyword evidence="2 5" id="KW-0812">Transmembrane</keyword>
<keyword evidence="3 5" id="KW-1133">Transmembrane helix</keyword>
<evidence type="ECO:0000259" key="6">
    <source>
        <dbReference type="PROSITE" id="PS50850"/>
    </source>
</evidence>
<feature type="transmembrane region" description="Helical" evidence="5">
    <location>
        <begin position="202"/>
        <end position="219"/>
    </location>
</feature>
<dbReference type="Gene3D" id="1.20.1250.20">
    <property type="entry name" value="MFS general substrate transporter like domains"/>
    <property type="match status" value="1"/>
</dbReference>
<sequence>MKDIIREAALGQVLRFVTSNKVGYYLEELEGFQIPWEVAAAVEKEKAINDQTTPVPSLQNPGADVEKAEITQSRTNESSLYRHPTEQDPRALPDVHAIRTRSRESTTPWSEERLEVEQQHSAERIQSAIIQPQVTSDGVVLVDWYTTDDPENPQNWSVAKKSYVSFLIFIYTFVVYCASAIYTSSEPQIMERFGIGQAKASLGLSLYVIGYGVGPLLFSPLSEVPFFGRNIPYIVSFASFVILSVPLALVDNYAGLLVLRFLTGFMGSPCLASGGATMQDMFSLLKLPYALSFWTAGAFCAPALGPLLSGFAVTAENWRWSLWEVLWMSGPIWILFFISMPETSAANILLRRAKRLRKLTGNDKYRSRSEIDQGTKKFSTIVYEALLIPFIICIQDPAVLYVNIYSSIIYGTYYSFFEAFPLVYVEEYGFNLGELGLVFLTIIIGCILGLATYFAYQRYYLEPDIKKNGLRSQEHRLVPGLFAVWLLPIGLFWFGWTATPSIHWIVSVIPNILYAYGAFILFQCIFMYLPLTYPQYAASLFAANDTSRSALAAGSIIFAHPMYVNLGIGRGVSILGGLMVGGAVGIVVLYYYGATLRAKSKFALS</sequence>
<dbReference type="InterPro" id="IPR011701">
    <property type="entry name" value="MFS"/>
</dbReference>
<reference evidence="7 8" key="1">
    <citation type="submission" date="2015-05" db="EMBL/GenBank/DDBJ databases">
        <title>Distinctive expansion of gene families associated with plant cell wall degradation and secondary metabolism in the genomes of grapevine trunk pathogens.</title>
        <authorList>
            <person name="Lawrence D.P."/>
            <person name="Travadon R."/>
            <person name="Rolshausen P.E."/>
            <person name="Baumgartner K."/>
        </authorList>
    </citation>
    <scope>NUCLEOTIDE SEQUENCE [LARGE SCALE GENOMIC DNA]</scope>
    <source>
        <strain evidence="7">UCRPC4</strain>
    </source>
</reference>
<evidence type="ECO:0000256" key="2">
    <source>
        <dbReference type="ARBA" id="ARBA00022692"/>
    </source>
</evidence>
<keyword evidence="8" id="KW-1185">Reference proteome</keyword>
<dbReference type="InterPro" id="IPR036259">
    <property type="entry name" value="MFS_trans_sf"/>
</dbReference>
<evidence type="ECO:0000256" key="3">
    <source>
        <dbReference type="ARBA" id="ARBA00022989"/>
    </source>
</evidence>
<dbReference type="PANTHER" id="PTHR23502:SF23">
    <property type="entry name" value="FLUCONAZOLE RESISTANCE PROTEIN 1"/>
    <property type="match status" value="1"/>
</dbReference>
<evidence type="ECO:0000256" key="1">
    <source>
        <dbReference type="ARBA" id="ARBA00004141"/>
    </source>
</evidence>
<dbReference type="FunFam" id="1.20.1250.20:FF:000011">
    <property type="entry name" value="MFS multidrug transporter, putative"/>
    <property type="match status" value="1"/>
</dbReference>
<name>A0A0G2GNQ6_PHACM</name>
<dbReference type="OrthoDB" id="3357846at2759"/>
<accession>A0A0G2GNQ6</accession>
<feature type="transmembrane region" description="Helical" evidence="5">
    <location>
        <begin position="332"/>
        <end position="350"/>
    </location>
</feature>
<comment type="caution">
    <text evidence="7">The sequence shown here is derived from an EMBL/GenBank/DDBJ whole genome shotgun (WGS) entry which is preliminary data.</text>
</comment>
<feature type="transmembrane region" description="Helical" evidence="5">
    <location>
        <begin position="231"/>
        <end position="250"/>
    </location>
</feature>